<evidence type="ECO:0000313" key="4">
    <source>
        <dbReference type="Proteomes" id="UP000294003"/>
    </source>
</evidence>
<comment type="caution">
    <text evidence="3">The sequence shown here is derived from an EMBL/GenBank/DDBJ whole genome shotgun (WGS) entry which is preliminary data.</text>
</comment>
<feature type="chain" id="PRO_5045227269" evidence="2">
    <location>
        <begin position="23"/>
        <end position="410"/>
    </location>
</feature>
<name>A0ABY0HCB2_9PEZI</name>
<feature type="compositionally biased region" description="Basic and acidic residues" evidence="1">
    <location>
        <begin position="278"/>
        <end position="290"/>
    </location>
</feature>
<dbReference type="Proteomes" id="UP000294003">
    <property type="component" value="Unassembled WGS sequence"/>
</dbReference>
<gene>
    <name evidence="3" type="ORF">DL762_002858</name>
</gene>
<evidence type="ECO:0000256" key="1">
    <source>
        <dbReference type="SAM" id="MobiDB-lite"/>
    </source>
</evidence>
<reference evidence="3 4" key="1">
    <citation type="submission" date="2018-06" db="EMBL/GenBank/DDBJ databases">
        <title>Complete Genomes of Monosporascus.</title>
        <authorList>
            <person name="Robinson A.J."/>
            <person name="Natvig D.O."/>
        </authorList>
    </citation>
    <scope>NUCLEOTIDE SEQUENCE [LARGE SCALE GENOMIC DNA]</scope>
    <source>
        <strain evidence="3 4">CBS 609.92</strain>
    </source>
</reference>
<feature type="compositionally biased region" description="Polar residues" evidence="1">
    <location>
        <begin position="56"/>
        <end position="65"/>
    </location>
</feature>
<feature type="region of interest" description="Disordered" evidence="1">
    <location>
        <begin position="29"/>
        <end position="65"/>
    </location>
</feature>
<proteinExistence type="predicted"/>
<feature type="signal peptide" evidence="2">
    <location>
        <begin position="1"/>
        <end position="22"/>
    </location>
</feature>
<organism evidence="3 4">
    <name type="scientific">Monosporascus cannonballus</name>
    <dbReference type="NCBI Taxonomy" id="155416"/>
    <lineage>
        <taxon>Eukaryota</taxon>
        <taxon>Fungi</taxon>
        <taxon>Dikarya</taxon>
        <taxon>Ascomycota</taxon>
        <taxon>Pezizomycotina</taxon>
        <taxon>Sordariomycetes</taxon>
        <taxon>Xylariomycetidae</taxon>
        <taxon>Xylariales</taxon>
        <taxon>Xylariales incertae sedis</taxon>
        <taxon>Monosporascus</taxon>
    </lineage>
</organism>
<keyword evidence="4" id="KW-1185">Reference proteome</keyword>
<dbReference type="EMBL" id="QJNS01000061">
    <property type="protein sequence ID" value="RYO90133.1"/>
    <property type="molecule type" value="Genomic_DNA"/>
</dbReference>
<protein>
    <submittedName>
        <fullName evidence="3">Uncharacterized protein</fullName>
    </submittedName>
</protein>
<keyword evidence="2" id="KW-0732">Signal</keyword>
<evidence type="ECO:0000313" key="3">
    <source>
        <dbReference type="EMBL" id="RYO90133.1"/>
    </source>
</evidence>
<feature type="compositionally biased region" description="Low complexity" evidence="1">
    <location>
        <begin position="32"/>
        <end position="47"/>
    </location>
</feature>
<accession>A0ABY0HCB2</accession>
<evidence type="ECO:0000256" key="2">
    <source>
        <dbReference type="SAM" id="SignalP"/>
    </source>
</evidence>
<sequence>MFSVGMLPRLVLLGLSTQAGWAASWNIAGVETGSKPSPTTTPPMSITEAPPRPTCELQNQQPGSGITTRGCICHLPDKPNEERTLPLLPNKAATVDSQSCDYSTWPASTVENPITIETETVTFKERCEQCVKPAGHGQGAYLGEEECEPISGCWMLTVKLADTNVIVGDIMGEDDGASLRNSLLSSLKEACPSEKTCSFQEFPTAEIDHSIVKNFQVVPAKLQMDIIQSNFENATARDLMFEAAVATWHQASANDDYCTFVSEEYRVNLQQSCNRKRSLPDREPDQDTRDVSLAGRDPPDPTNWRTCSKKHRMCSVSDHITVEYGLADETEKSEMVIEVKLSEDNSNDAVNEFFCGLVVAGLAASAAYAMPMLTLGAAAGGFPQGINLAAMCDADATAKDWFSLDDLRDQ</sequence>
<feature type="region of interest" description="Disordered" evidence="1">
    <location>
        <begin position="274"/>
        <end position="304"/>
    </location>
</feature>